<dbReference type="Gene3D" id="3.30.70.1440">
    <property type="entry name" value="Multidrug efflux transporter AcrB pore domain"/>
    <property type="match status" value="1"/>
</dbReference>
<feature type="transmembrane region" description="Helical" evidence="1">
    <location>
        <begin position="959"/>
        <end position="978"/>
    </location>
</feature>
<gene>
    <name evidence="2" type="ORF">C7460_11948</name>
</gene>
<comment type="caution">
    <text evidence="2">The sequence shown here is derived from an EMBL/GenBank/DDBJ whole genome shotgun (WGS) entry which is preliminary data.</text>
</comment>
<feature type="transmembrane region" description="Helical" evidence="1">
    <location>
        <begin position="442"/>
        <end position="463"/>
    </location>
</feature>
<accession>A0A3D9L0L9</accession>
<dbReference type="OrthoDB" id="9798415at2"/>
<dbReference type="GO" id="GO:0005886">
    <property type="term" value="C:plasma membrane"/>
    <property type="evidence" value="ECO:0007669"/>
    <property type="project" value="TreeGrafter"/>
</dbReference>
<feature type="transmembrane region" description="Helical" evidence="1">
    <location>
        <begin position="475"/>
        <end position="499"/>
    </location>
</feature>
<organism evidence="2 3">
    <name type="scientific">Marinoscillum furvescens DSM 4134</name>
    <dbReference type="NCBI Taxonomy" id="1122208"/>
    <lineage>
        <taxon>Bacteria</taxon>
        <taxon>Pseudomonadati</taxon>
        <taxon>Bacteroidota</taxon>
        <taxon>Cytophagia</taxon>
        <taxon>Cytophagales</taxon>
        <taxon>Reichenbachiellaceae</taxon>
        <taxon>Marinoscillum</taxon>
    </lineage>
</organism>
<keyword evidence="1" id="KW-0812">Transmembrane</keyword>
<dbReference type="SUPFAM" id="SSF82866">
    <property type="entry name" value="Multidrug efflux transporter AcrB transmembrane domain"/>
    <property type="match status" value="2"/>
</dbReference>
<dbReference type="GO" id="GO:0042910">
    <property type="term" value="F:xenobiotic transmembrane transporter activity"/>
    <property type="evidence" value="ECO:0007669"/>
    <property type="project" value="TreeGrafter"/>
</dbReference>
<dbReference type="Gene3D" id="3.30.70.1320">
    <property type="entry name" value="Multidrug efflux transporter AcrB pore domain like"/>
    <property type="match status" value="1"/>
</dbReference>
<dbReference type="RefSeq" id="WP_115869440.1">
    <property type="nucleotide sequence ID" value="NZ_QREG01000019.1"/>
</dbReference>
<dbReference type="PANTHER" id="PTHR32063">
    <property type="match status" value="1"/>
</dbReference>
<dbReference type="Gene3D" id="3.30.2090.10">
    <property type="entry name" value="Multidrug efflux transporter AcrB TolC docking domain, DN and DC subdomains"/>
    <property type="match status" value="2"/>
</dbReference>
<dbReference type="Pfam" id="PF00873">
    <property type="entry name" value="ACR_tran"/>
    <property type="match status" value="1"/>
</dbReference>
<keyword evidence="3" id="KW-1185">Reference proteome</keyword>
<evidence type="ECO:0000256" key="1">
    <source>
        <dbReference type="SAM" id="Phobius"/>
    </source>
</evidence>
<dbReference type="SUPFAM" id="SSF82693">
    <property type="entry name" value="Multidrug efflux transporter AcrB pore domain, PN1, PN2, PC1 and PC2 subdomains"/>
    <property type="match status" value="2"/>
</dbReference>
<dbReference type="Gene3D" id="3.30.70.1430">
    <property type="entry name" value="Multidrug efflux transporter AcrB pore domain"/>
    <property type="match status" value="2"/>
</dbReference>
<dbReference type="Proteomes" id="UP000256779">
    <property type="component" value="Unassembled WGS sequence"/>
</dbReference>
<evidence type="ECO:0000313" key="3">
    <source>
        <dbReference type="Proteomes" id="UP000256779"/>
    </source>
</evidence>
<dbReference type="Gene3D" id="1.20.1640.10">
    <property type="entry name" value="Multidrug efflux transporter AcrB transmembrane domain"/>
    <property type="match status" value="2"/>
</dbReference>
<evidence type="ECO:0000313" key="2">
    <source>
        <dbReference type="EMBL" id="RED94936.1"/>
    </source>
</evidence>
<keyword evidence="1" id="KW-0472">Membrane</keyword>
<protein>
    <submittedName>
        <fullName evidence="2">Multidrug efflux pump subunit AcrB</fullName>
    </submittedName>
</protein>
<feature type="transmembrane region" description="Helical" evidence="1">
    <location>
        <begin position="348"/>
        <end position="364"/>
    </location>
</feature>
<feature type="transmembrane region" description="Helical" evidence="1">
    <location>
        <begin position="990"/>
        <end position="1016"/>
    </location>
</feature>
<feature type="transmembrane region" description="Helical" evidence="1">
    <location>
        <begin position="882"/>
        <end position="906"/>
    </location>
</feature>
<feature type="transmembrane region" description="Helical" evidence="1">
    <location>
        <begin position="371"/>
        <end position="397"/>
    </location>
</feature>
<reference evidence="2 3" key="1">
    <citation type="submission" date="2018-07" db="EMBL/GenBank/DDBJ databases">
        <title>Genomic Encyclopedia of Type Strains, Phase IV (KMG-IV): sequencing the most valuable type-strain genomes for metagenomic binning, comparative biology and taxonomic classification.</title>
        <authorList>
            <person name="Goeker M."/>
        </authorList>
    </citation>
    <scope>NUCLEOTIDE SEQUENCE [LARGE SCALE GENOMIC DNA]</scope>
    <source>
        <strain evidence="2 3">DSM 4134</strain>
    </source>
</reference>
<dbReference type="AlphaFoldDB" id="A0A3D9L0L9"/>
<feature type="transmembrane region" description="Helical" evidence="1">
    <location>
        <begin position="912"/>
        <end position="931"/>
    </location>
</feature>
<dbReference type="PANTHER" id="PTHR32063:SF0">
    <property type="entry name" value="SWARMING MOTILITY PROTEIN SWRC"/>
    <property type="match status" value="1"/>
</dbReference>
<feature type="transmembrane region" description="Helical" evidence="1">
    <location>
        <begin position="538"/>
        <end position="557"/>
    </location>
</feature>
<keyword evidence="1" id="KW-1133">Transmembrane helix</keyword>
<name>A0A3D9L0L9_MARFU</name>
<dbReference type="InterPro" id="IPR027463">
    <property type="entry name" value="AcrB_DN_DC_subdom"/>
</dbReference>
<feature type="transmembrane region" description="Helical" evidence="1">
    <location>
        <begin position="403"/>
        <end position="421"/>
    </location>
</feature>
<dbReference type="EMBL" id="QREG01000019">
    <property type="protein sequence ID" value="RED94936.1"/>
    <property type="molecule type" value="Genomic_DNA"/>
</dbReference>
<dbReference type="PRINTS" id="PR00702">
    <property type="entry name" value="ACRIFLAVINRP"/>
</dbReference>
<dbReference type="SUPFAM" id="SSF82714">
    <property type="entry name" value="Multidrug efflux transporter AcrB TolC docking domain, DN and DC subdomains"/>
    <property type="match status" value="2"/>
</dbReference>
<dbReference type="InterPro" id="IPR001036">
    <property type="entry name" value="Acrflvin-R"/>
</dbReference>
<feature type="transmembrane region" description="Helical" evidence="1">
    <location>
        <begin position="856"/>
        <end position="875"/>
    </location>
</feature>
<proteinExistence type="predicted"/>
<sequence>MVEFLIKRPIAVSMVFLSVLVLGVVALGKLPVSLMPPIDIPEVTVQVYAKNTSARELEKTVVKPLRRQLLQTSHLKDITSESRNEQGIIHLQFDYGTDINFAFIEVNEKIDQALNYLPHTIDRPRAIKASATDIPVFYLNLTVKDGKEYDLSDGKVKERNLTRFRELGRFAEQVIRKRIEQLPEVALVDMSGRMYSDILIVPDEARIRALNITMGDIEQVIRDHNFNLGNLLIRDGQYEYNVQVDSEINDIRDLETLHIKREGQVYRLSELAEIREQPRKRKGLVTLNGQDAISMAIIQQGDAQMRELKSSLTRLLEIFERDYPHIQFEISQDQTALLDFSISNLQQSLAWGIALAFVVMFFFMKDFRSPFLIGVSVPIAVLGTLLSFHLCGITINIISLSGLILGVGMMVDNSIIVIDNITQYRNRGFGLLQAAAKGTSEVFSPLLSSVLTTCAVFIPLIFLSGISGALFFDQAMAVSLGLLTSLLVSVTLLPVYYVLFYRREKELWLDRKLKSINMLNYEGLYEIGFRWVMRHQRISWLCFLILLMGAVWLYRYLPVSQLPPVPQNDFVLDIDWNEPIHVDENRSRLSRLTARFSDKIDQEISLIGGQQYLLQHVDHSSSEVSVYLMSKSAERVAVLKQDLSQYLKSEYPEAVFSFRNDVNLFETIFSGKDSPLTARVYPPDEFKMGVSESLISIHQAISRQYPSIDPLSWQEQHVLSVDMDRVMLYDISLESVIRTLRSAFNENEVYKITTGNEVVPVILGPQDALAMHEVINTLHVANRAGKLYPMRELLTSEVAGDMKTLIAGKEGGYYPFHFEVDEEEATDIMGYVEGVVKQHNLFRVDFEGSLFDNQELVYEMLAVLSISLLLLYFILAAQFESMVIPLIVLLEVPIDLAGAFLMLYLFGAGINLMSMIGLVVMTGIIINDSILKIDTINQLRWGEGMPLLKALLVAGQRRLKPILMTSITTVLALLPVLFSQGMGADLQKPLALAVTGGMVLGVFVSMYFIPLCYFYLVKLFKV</sequence>